<evidence type="ECO:0000256" key="5">
    <source>
        <dbReference type="ARBA" id="ARBA00022692"/>
    </source>
</evidence>
<reference evidence="11 12" key="1">
    <citation type="journal article" date="2022" name="bioRxiv">
        <title>Ecology and evolution of chlamydial symbionts of arthropods.</title>
        <authorList>
            <person name="Halter T."/>
            <person name="Koestlbacher S."/>
            <person name="Collingro A."/>
            <person name="Sixt B.S."/>
            <person name="Toenshoff E.R."/>
            <person name="Hendrickx F."/>
            <person name="Kostanjsek R."/>
            <person name="Horn M."/>
        </authorList>
    </citation>
    <scope>NUCLEOTIDE SEQUENCE [LARGE SCALE GENOMIC DNA]</scope>
    <source>
        <strain evidence="11">W744xW776</strain>
    </source>
</reference>
<name>A0ABX8V3Z0_9BACT</name>
<gene>
    <name evidence="11" type="ORF">RHABOEDO_000281</name>
</gene>
<evidence type="ECO:0000259" key="10">
    <source>
        <dbReference type="Pfam" id="PF01061"/>
    </source>
</evidence>
<evidence type="ECO:0000256" key="4">
    <source>
        <dbReference type="ARBA" id="ARBA00022475"/>
    </source>
</evidence>
<proteinExistence type="inferred from homology"/>
<dbReference type="RefSeq" id="WP_215216690.1">
    <property type="nucleotide sequence ID" value="NZ_CP075587.1"/>
</dbReference>
<dbReference type="PANTHER" id="PTHR30413:SF10">
    <property type="entry name" value="CAPSULE POLYSACCHARIDE EXPORT INNER-MEMBRANE PROTEIN CTRC"/>
    <property type="match status" value="1"/>
</dbReference>
<accession>A0ABX8V3Z0</accession>
<sequence>MKYLDIAMLDLKKASLQYSIWLHLGLLEVKQRYRRSVLGPWWISISMLIFIVAMGKIFSQLLNQSLADYIPFFTTGFLLWSFISSSINESTDLFRSNSGYIKQMQLPYSLYVLKFLSRNLIILAHNLIVYCLVMWFFKINPGWNILWVIPGMLLLTINLYWICLLVALISTRYRDMTQIINSCIQILFFITPITWMPKLLGQDSSIVKFNPFVYFIELIRQPLLGINSTVHVWLINVSIALIGILFSLNLFGRVKSRISFWVD</sequence>
<keyword evidence="6 9" id="KW-1133">Transmembrane helix</keyword>
<keyword evidence="4" id="KW-1003">Cell membrane</keyword>
<dbReference type="InterPro" id="IPR013525">
    <property type="entry name" value="ABC2_TM"/>
</dbReference>
<feature type="transmembrane region" description="Helical" evidence="9">
    <location>
        <begin position="69"/>
        <end position="87"/>
    </location>
</feature>
<dbReference type="Proteomes" id="UP000826014">
    <property type="component" value="Chromosome"/>
</dbReference>
<dbReference type="PANTHER" id="PTHR30413">
    <property type="entry name" value="INNER MEMBRANE TRANSPORT PERMEASE"/>
    <property type="match status" value="1"/>
</dbReference>
<feature type="transmembrane region" description="Helical" evidence="9">
    <location>
        <begin position="108"/>
        <end position="137"/>
    </location>
</feature>
<evidence type="ECO:0000256" key="2">
    <source>
        <dbReference type="ARBA" id="ARBA00007783"/>
    </source>
</evidence>
<feature type="domain" description="ABC-2 type transporter transmembrane" evidence="10">
    <location>
        <begin position="28"/>
        <end position="222"/>
    </location>
</feature>
<organism evidence="11 12">
    <name type="scientific">Candidatus Rhabdochlamydia oedothoracis</name>
    <dbReference type="NCBI Taxonomy" id="2720720"/>
    <lineage>
        <taxon>Bacteria</taxon>
        <taxon>Pseudomonadati</taxon>
        <taxon>Chlamydiota</taxon>
        <taxon>Chlamydiia</taxon>
        <taxon>Parachlamydiales</taxon>
        <taxon>Candidatus Rhabdochlamydiaceae</taxon>
        <taxon>Candidatus Rhabdochlamydia</taxon>
    </lineage>
</organism>
<comment type="similarity">
    <text evidence="2">Belongs to the ABC-2 integral membrane protein family.</text>
</comment>
<evidence type="ECO:0000256" key="3">
    <source>
        <dbReference type="ARBA" id="ARBA00022448"/>
    </source>
</evidence>
<dbReference type="Pfam" id="PF01061">
    <property type="entry name" value="ABC2_membrane"/>
    <property type="match status" value="1"/>
</dbReference>
<keyword evidence="7" id="KW-0762">Sugar transport</keyword>
<comment type="subcellular location">
    <subcellularLocation>
        <location evidence="1">Cell membrane</location>
        <topology evidence="1">Multi-pass membrane protein</topology>
    </subcellularLocation>
</comment>
<evidence type="ECO:0000256" key="8">
    <source>
        <dbReference type="ARBA" id="ARBA00023136"/>
    </source>
</evidence>
<dbReference type="EMBL" id="CP075587">
    <property type="protein sequence ID" value="QYF48170.1"/>
    <property type="molecule type" value="Genomic_DNA"/>
</dbReference>
<evidence type="ECO:0000256" key="7">
    <source>
        <dbReference type="ARBA" id="ARBA00023047"/>
    </source>
</evidence>
<feature type="transmembrane region" description="Helical" evidence="9">
    <location>
        <begin position="143"/>
        <end position="167"/>
    </location>
</feature>
<keyword evidence="5 9" id="KW-0812">Transmembrane</keyword>
<feature type="transmembrane region" description="Helical" evidence="9">
    <location>
        <begin position="179"/>
        <end position="196"/>
    </location>
</feature>
<feature type="transmembrane region" description="Helical" evidence="9">
    <location>
        <begin position="230"/>
        <end position="251"/>
    </location>
</feature>
<evidence type="ECO:0000256" key="9">
    <source>
        <dbReference type="SAM" id="Phobius"/>
    </source>
</evidence>
<evidence type="ECO:0000256" key="1">
    <source>
        <dbReference type="ARBA" id="ARBA00004651"/>
    </source>
</evidence>
<keyword evidence="12" id="KW-1185">Reference proteome</keyword>
<protein>
    <submittedName>
        <fullName evidence="11">ABC-2 type transporter</fullName>
    </submittedName>
</protein>
<keyword evidence="7" id="KW-0625">Polysaccharide transport</keyword>
<evidence type="ECO:0000256" key="6">
    <source>
        <dbReference type="ARBA" id="ARBA00022989"/>
    </source>
</evidence>
<evidence type="ECO:0000313" key="11">
    <source>
        <dbReference type="EMBL" id="QYF48170.1"/>
    </source>
</evidence>
<feature type="transmembrane region" description="Helical" evidence="9">
    <location>
        <begin position="37"/>
        <end position="57"/>
    </location>
</feature>
<keyword evidence="8 9" id="KW-0472">Membrane</keyword>
<keyword evidence="3" id="KW-0813">Transport</keyword>
<evidence type="ECO:0000313" key="12">
    <source>
        <dbReference type="Proteomes" id="UP000826014"/>
    </source>
</evidence>